<evidence type="ECO:0000313" key="1">
    <source>
        <dbReference type="EMBL" id="KDN81677.1"/>
    </source>
</evidence>
<dbReference type="Proteomes" id="UP000027178">
    <property type="component" value="Unassembled WGS sequence"/>
</dbReference>
<dbReference type="AlphaFoldDB" id="A0A066YKN2"/>
<keyword evidence="2" id="KW-1185">Reference proteome</keyword>
<dbReference type="EMBL" id="JNBY01000131">
    <property type="protein sequence ID" value="KDN81677.1"/>
    <property type="molecule type" value="Genomic_DNA"/>
</dbReference>
<comment type="caution">
    <text evidence="1">The sequence shown here is derived from an EMBL/GenBank/DDBJ whole genome shotgun (WGS) entry which is preliminary data.</text>
</comment>
<organism evidence="1 2">
    <name type="scientific">Kitasatospora cheerisanensis KCTC 2395</name>
    <dbReference type="NCBI Taxonomy" id="1348663"/>
    <lineage>
        <taxon>Bacteria</taxon>
        <taxon>Bacillati</taxon>
        <taxon>Actinomycetota</taxon>
        <taxon>Actinomycetes</taxon>
        <taxon>Kitasatosporales</taxon>
        <taxon>Streptomycetaceae</taxon>
        <taxon>Kitasatospora</taxon>
    </lineage>
</organism>
<name>A0A066YKN2_9ACTN</name>
<dbReference type="RefSeq" id="WP_157032253.1">
    <property type="nucleotide sequence ID" value="NZ_KK853997.1"/>
</dbReference>
<dbReference type="eggNOG" id="ENOG502ZFV1">
    <property type="taxonomic scope" value="Bacteria"/>
</dbReference>
<evidence type="ECO:0000313" key="2">
    <source>
        <dbReference type="Proteomes" id="UP000027178"/>
    </source>
</evidence>
<reference evidence="1 2" key="1">
    <citation type="submission" date="2014-05" db="EMBL/GenBank/DDBJ databases">
        <title>Draft Genome Sequence of Kitasatospora cheerisanensis KCTC 2395.</title>
        <authorList>
            <person name="Nam D.H."/>
        </authorList>
    </citation>
    <scope>NUCLEOTIDE SEQUENCE [LARGE SCALE GENOMIC DNA]</scope>
    <source>
        <strain evidence="1 2">KCTC 2395</strain>
    </source>
</reference>
<gene>
    <name evidence="1" type="ORF">KCH_63970</name>
</gene>
<proteinExistence type="predicted"/>
<accession>A0A066YKN2</accession>
<dbReference type="PATRIC" id="fig|1348663.4.peg.6190"/>
<sequence length="315" mass="32738">MIVDNGAGPSRPARYGWGPSGRQLAARGEWRELLERFRLAKALDDPLAGPLGHLVAYGAPAAIAGGLFDPAGGPGAAATVRDHDAGPLWEVLATRHPWPVLAALPLPPGIRRLAAHTRALLGEDPPGEGVALRPWEEVGWERDARVREYLPGGGARRTLHLAPSTREGLGVLELPSPGARLIGVPATLLLAGLSDWTFAVCVRGRAADAAAQLAAGPDVTGGQLPFAALYPALVHLASARPDRGAAHGRIAVRQVLAAMDGAGGEDPARLDALVARLHCLAWTEPGDDLRHLHLALEDPATGLAWALSGTTADPA</sequence>
<protein>
    <submittedName>
        <fullName evidence="1">Uncharacterized protein</fullName>
    </submittedName>
</protein>
<dbReference type="OrthoDB" id="3868055at2"/>
<dbReference type="HOGENOM" id="CLU_859910_0_0_11"/>